<reference evidence="1 2" key="1">
    <citation type="submission" date="2018-07" db="EMBL/GenBank/DDBJ databases">
        <title>A high quality draft genome assembly of the barn swallow (H. rustica rustica).</title>
        <authorList>
            <person name="Formenti G."/>
            <person name="Chiara M."/>
            <person name="Poveda L."/>
            <person name="Francoijs K.-J."/>
            <person name="Bonisoli-Alquati A."/>
            <person name="Canova L."/>
            <person name="Gianfranceschi L."/>
            <person name="Horner D.S."/>
            <person name="Saino N."/>
        </authorList>
    </citation>
    <scope>NUCLEOTIDE SEQUENCE [LARGE SCALE GENOMIC DNA]</scope>
    <source>
        <strain evidence="1">Chelidonia</strain>
        <tissue evidence="1">Blood</tissue>
    </source>
</reference>
<dbReference type="EMBL" id="QRBI01000134">
    <property type="protein sequence ID" value="RMC02227.1"/>
    <property type="molecule type" value="Genomic_DNA"/>
</dbReference>
<dbReference type="Proteomes" id="UP000269221">
    <property type="component" value="Unassembled WGS sequence"/>
</dbReference>
<comment type="caution">
    <text evidence="1">The sequence shown here is derived from an EMBL/GenBank/DDBJ whole genome shotgun (WGS) entry which is preliminary data.</text>
</comment>
<organism evidence="1 2">
    <name type="scientific">Hirundo rustica rustica</name>
    <dbReference type="NCBI Taxonomy" id="333673"/>
    <lineage>
        <taxon>Eukaryota</taxon>
        <taxon>Metazoa</taxon>
        <taxon>Chordata</taxon>
        <taxon>Craniata</taxon>
        <taxon>Vertebrata</taxon>
        <taxon>Euteleostomi</taxon>
        <taxon>Archelosauria</taxon>
        <taxon>Archosauria</taxon>
        <taxon>Dinosauria</taxon>
        <taxon>Saurischia</taxon>
        <taxon>Theropoda</taxon>
        <taxon>Coelurosauria</taxon>
        <taxon>Aves</taxon>
        <taxon>Neognathae</taxon>
        <taxon>Neoaves</taxon>
        <taxon>Telluraves</taxon>
        <taxon>Australaves</taxon>
        <taxon>Passeriformes</taxon>
        <taxon>Sylvioidea</taxon>
        <taxon>Hirundinidae</taxon>
        <taxon>Hirundo</taxon>
    </lineage>
</organism>
<evidence type="ECO:0000313" key="2">
    <source>
        <dbReference type="Proteomes" id="UP000269221"/>
    </source>
</evidence>
<dbReference type="AlphaFoldDB" id="A0A3M0K588"/>
<keyword evidence="2" id="KW-1185">Reference proteome</keyword>
<gene>
    <name evidence="1" type="ORF">DUI87_21394</name>
</gene>
<evidence type="ECO:0000313" key="1">
    <source>
        <dbReference type="EMBL" id="RMC02227.1"/>
    </source>
</evidence>
<proteinExistence type="predicted"/>
<accession>A0A3M0K588</accession>
<name>A0A3M0K588_HIRRU</name>
<sequence length="124" mass="13493">MQRSLTNAEYRGGMISLVLLATMLLIEAGRPLAFLAMLLAHIQLLSTSIRESLPAEQLSSHPCPRLDLWQVAVTQIQDVALDLTEPLAAVLSPLIESVQVSLQNLPALEQINAPNQPGADLQIY</sequence>
<protein>
    <submittedName>
        <fullName evidence="1">Uncharacterized protein</fullName>
    </submittedName>
</protein>